<accession>A0ABN0VXU3</accession>
<keyword evidence="6 8" id="KW-0378">Hydrolase</keyword>
<dbReference type="CDD" id="cd02133">
    <property type="entry name" value="PA_C5a_like"/>
    <property type="match status" value="1"/>
</dbReference>
<feature type="region of interest" description="Disordered" evidence="10">
    <location>
        <begin position="783"/>
        <end position="804"/>
    </location>
</feature>
<feature type="compositionally biased region" description="Gly residues" evidence="10">
    <location>
        <begin position="745"/>
        <end position="763"/>
    </location>
</feature>
<evidence type="ECO:0000259" key="13">
    <source>
        <dbReference type="Pfam" id="PF02225"/>
    </source>
</evidence>
<feature type="signal peptide" evidence="11">
    <location>
        <begin position="1"/>
        <end position="21"/>
    </location>
</feature>
<dbReference type="PROSITE" id="PS00138">
    <property type="entry name" value="SUBTILASE_SER"/>
    <property type="match status" value="1"/>
</dbReference>
<dbReference type="InterPro" id="IPR023827">
    <property type="entry name" value="Peptidase_S8_Asp-AS"/>
</dbReference>
<proteinExistence type="inferred from homology"/>
<dbReference type="RefSeq" id="WP_343796610.1">
    <property type="nucleotide sequence ID" value="NZ_BAAADJ010000006.1"/>
</dbReference>
<evidence type="ECO:0000256" key="7">
    <source>
        <dbReference type="ARBA" id="ARBA00022825"/>
    </source>
</evidence>
<organism evidence="14 15">
    <name type="scientific">Bacillus carboniphilus</name>
    <dbReference type="NCBI Taxonomy" id="86663"/>
    <lineage>
        <taxon>Bacteria</taxon>
        <taxon>Bacillati</taxon>
        <taxon>Bacillota</taxon>
        <taxon>Bacilli</taxon>
        <taxon>Bacillales</taxon>
        <taxon>Bacillaceae</taxon>
        <taxon>Bacillus</taxon>
    </lineage>
</organism>
<evidence type="ECO:0000256" key="2">
    <source>
        <dbReference type="ARBA" id="ARBA00022512"/>
    </source>
</evidence>
<dbReference type="InterPro" id="IPR046450">
    <property type="entry name" value="PA_dom_sf"/>
</dbReference>
<dbReference type="Gene3D" id="3.50.30.30">
    <property type="match status" value="1"/>
</dbReference>
<dbReference type="GO" id="GO:0006508">
    <property type="term" value="P:proteolysis"/>
    <property type="evidence" value="ECO:0007669"/>
    <property type="project" value="UniProtKB-KW"/>
</dbReference>
<keyword evidence="15" id="KW-1185">Reference proteome</keyword>
<dbReference type="PROSITE" id="PS00137">
    <property type="entry name" value="SUBTILASE_HIS"/>
    <property type="match status" value="1"/>
</dbReference>
<name>A0ABN0VXU3_9BACI</name>
<feature type="active site" description="Charge relay system" evidence="8">
    <location>
        <position position="470"/>
    </location>
</feature>
<evidence type="ECO:0000256" key="8">
    <source>
        <dbReference type="PROSITE-ProRule" id="PRU01240"/>
    </source>
</evidence>
<evidence type="ECO:0000256" key="3">
    <source>
        <dbReference type="ARBA" id="ARBA00022525"/>
    </source>
</evidence>
<dbReference type="PRINTS" id="PR00723">
    <property type="entry name" value="SUBTILISIN"/>
</dbReference>
<comment type="similarity">
    <text evidence="1 8 9">Belongs to the peptidase S8 family.</text>
</comment>
<evidence type="ECO:0000256" key="6">
    <source>
        <dbReference type="ARBA" id="ARBA00022801"/>
    </source>
</evidence>
<evidence type="ECO:0000259" key="12">
    <source>
        <dbReference type="Pfam" id="PF00082"/>
    </source>
</evidence>
<dbReference type="InterPro" id="IPR036852">
    <property type="entry name" value="Peptidase_S8/S53_dom_sf"/>
</dbReference>
<feature type="domain" description="Peptidase S8/S53" evidence="12">
    <location>
        <begin position="132"/>
        <end position="522"/>
    </location>
</feature>
<comment type="caution">
    <text evidence="14">The sequence shown here is derived from an EMBL/GenBank/DDBJ whole genome shotgun (WGS) entry which is preliminary data.</text>
</comment>
<feature type="chain" id="PRO_5046568886" evidence="11">
    <location>
        <begin position="22"/>
        <end position="804"/>
    </location>
</feature>
<evidence type="ECO:0000256" key="5">
    <source>
        <dbReference type="ARBA" id="ARBA00022729"/>
    </source>
</evidence>
<dbReference type="InterPro" id="IPR000209">
    <property type="entry name" value="Peptidase_S8/S53_dom"/>
</dbReference>
<evidence type="ECO:0000256" key="10">
    <source>
        <dbReference type="SAM" id="MobiDB-lite"/>
    </source>
</evidence>
<sequence length="804" mass="86910">MKRIWLCLLVLYLGVAQPAFGIEVEIPPLPKEDLNEEKIAIVVLEDKWNEEQIQQLVQQYPTLEIRHYFTHALNGFSVKGKVHELRKLNEVQEITMVSEVNPYHAMGEGSIPYIGGEDVRSYFDAKNERLTGKGVTVGVIDTGIDYNHPDLKGSYSGGKDFVDGDSDPMETHGRHELDTVHGTHVAGIIAADGKFQGVAPDANIIAYRALGPGGYGTTEQVIAAIEQAIKDKVDVLNLSLGSSVNGPDLPVSIALNQAVKNGIVAVTSNGNTGPRRWTVGSPGTASEAISVGASTPPLRIPVITYGLEDKEMTLQPLIGSEKWSIEKTYELANGGIGQLDELKDSFGKIALVERGSLTFTEKVLNAEQMGAQGVIIYNNTEGSFIGNLEKQVSIPVASITKKEGEALLSEMKKGDPMVHMAFKEEEDLLADFSSRGPVTSTWDIKPDVVAPGVAINSTVPKGYLSLQGTSMAAPHVAGAAALLLQAHPDWTPEEVKAALMNTSKVLTNKEGGKYHTFEQGAGRIQLLEAVQTESLVMPGSLELGKYTDMKGLETKSAQLKVKNVGKNPIKYSFAVPNHSEVIRWQLPQSFDLQPGEEKEVTVTMTLLEASDKESIYDGYLEMTAGKQLITIPYLFVVNEPDYPRVMGFNIGPSDQKGMWKYEMYLPGGADEMGIALYNPDTLQFQGFLDWKRNVHHGMVSKELDFKSMPKGAFKAIIFAKKSGQQDILEIDLYIPKPGDQRIGGTEVGGGSEVRPPAGGGTEGTGTLSHSGVLSAETGELISDKGDLGTDISEISSEKVCPGPV</sequence>
<dbReference type="EMBL" id="BAAADJ010000006">
    <property type="protein sequence ID" value="GAA0319984.1"/>
    <property type="molecule type" value="Genomic_DNA"/>
</dbReference>
<dbReference type="InterPro" id="IPR023828">
    <property type="entry name" value="Peptidase_S8_Ser-AS"/>
</dbReference>
<dbReference type="SUPFAM" id="SSF52743">
    <property type="entry name" value="Subtilisin-like"/>
    <property type="match status" value="1"/>
</dbReference>
<dbReference type="PANTHER" id="PTHR43806">
    <property type="entry name" value="PEPTIDASE S8"/>
    <property type="match status" value="1"/>
</dbReference>
<dbReference type="PROSITE" id="PS51892">
    <property type="entry name" value="SUBTILASE"/>
    <property type="match status" value="1"/>
</dbReference>
<feature type="active site" description="Charge relay system" evidence="8">
    <location>
        <position position="181"/>
    </location>
</feature>
<dbReference type="Pfam" id="PF02225">
    <property type="entry name" value="PA"/>
    <property type="match status" value="1"/>
</dbReference>
<reference evidence="14 15" key="1">
    <citation type="journal article" date="2019" name="Int. J. Syst. Evol. Microbiol.">
        <title>The Global Catalogue of Microorganisms (GCM) 10K type strain sequencing project: providing services to taxonomists for standard genome sequencing and annotation.</title>
        <authorList>
            <consortium name="The Broad Institute Genomics Platform"/>
            <consortium name="The Broad Institute Genome Sequencing Center for Infectious Disease"/>
            <person name="Wu L."/>
            <person name="Ma J."/>
        </authorList>
    </citation>
    <scope>NUCLEOTIDE SEQUENCE [LARGE SCALE GENOMIC DNA]</scope>
    <source>
        <strain evidence="14 15">JCM 9731</strain>
    </source>
</reference>
<evidence type="ECO:0000256" key="4">
    <source>
        <dbReference type="ARBA" id="ARBA00022670"/>
    </source>
</evidence>
<keyword evidence="7 8" id="KW-0720">Serine protease</keyword>
<feature type="active site" description="Charge relay system" evidence="8">
    <location>
        <position position="141"/>
    </location>
</feature>
<evidence type="ECO:0000313" key="14">
    <source>
        <dbReference type="EMBL" id="GAA0319984.1"/>
    </source>
</evidence>
<dbReference type="Pfam" id="PF00082">
    <property type="entry name" value="Peptidase_S8"/>
    <property type="match status" value="1"/>
</dbReference>
<gene>
    <name evidence="14" type="primary">vpr</name>
    <name evidence="14" type="ORF">GCM10008967_08160</name>
</gene>
<feature type="domain" description="PA" evidence="13">
    <location>
        <begin position="344"/>
        <end position="407"/>
    </location>
</feature>
<dbReference type="GO" id="GO:0008233">
    <property type="term" value="F:peptidase activity"/>
    <property type="evidence" value="ECO:0007669"/>
    <property type="project" value="UniProtKB-KW"/>
</dbReference>
<dbReference type="InterPro" id="IPR015500">
    <property type="entry name" value="Peptidase_S8_subtilisin-rel"/>
</dbReference>
<evidence type="ECO:0000256" key="11">
    <source>
        <dbReference type="SAM" id="SignalP"/>
    </source>
</evidence>
<protein>
    <submittedName>
        <fullName evidence="14">Serine protease Vpr</fullName>
    </submittedName>
</protein>
<dbReference type="InterPro" id="IPR022398">
    <property type="entry name" value="Peptidase_S8_His-AS"/>
</dbReference>
<keyword evidence="5 11" id="KW-0732">Signal</keyword>
<dbReference type="Gene3D" id="3.40.50.200">
    <property type="entry name" value="Peptidase S8/S53 domain"/>
    <property type="match status" value="1"/>
</dbReference>
<dbReference type="InterPro" id="IPR003137">
    <property type="entry name" value="PA_domain"/>
</dbReference>
<dbReference type="PANTHER" id="PTHR43806:SF65">
    <property type="entry name" value="SERINE PROTEASE APRX"/>
    <property type="match status" value="1"/>
</dbReference>
<keyword evidence="4 8" id="KW-0645">Protease</keyword>
<dbReference type="PROSITE" id="PS00136">
    <property type="entry name" value="SUBTILASE_ASP"/>
    <property type="match status" value="1"/>
</dbReference>
<keyword evidence="3" id="KW-0964">Secreted</keyword>
<dbReference type="Proteomes" id="UP001500782">
    <property type="component" value="Unassembled WGS sequence"/>
</dbReference>
<dbReference type="SUPFAM" id="SSF52025">
    <property type="entry name" value="PA domain"/>
    <property type="match status" value="1"/>
</dbReference>
<evidence type="ECO:0000256" key="9">
    <source>
        <dbReference type="RuleBase" id="RU003355"/>
    </source>
</evidence>
<evidence type="ECO:0000313" key="15">
    <source>
        <dbReference type="Proteomes" id="UP001500782"/>
    </source>
</evidence>
<dbReference type="CDD" id="cd07474">
    <property type="entry name" value="Peptidases_S8_subtilisin_Vpr-like"/>
    <property type="match status" value="1"/>
</dbReference>
<dbReference type="InterPro" id="IPR050131">
    <property type="entry name" value="Peptidase_S8_subtilisin-like"/>
</dbReference>
<evidence type="ECO:0000256" key="1">
    <source>
        <dbReference type="ARBA" id="ARBA00011073"/>
    </source>
</evidence>
<keyword evidence="2" id="KW-0134">Cell wall</keyword>
<dbReference type="InterPro" id="IPR034213">
    <property type="entry name" value="S8_Vpr-like"/>
</dbReference>
<feature type="region of interest" description="Disordered" evidence="10">
    <location>
        <begin position="739"/>
        <end position="770"/>
    </location>
</feature>